<dbReference type="EMBL" id="MCFG01000319">
    <property type="protein sequence ID" value="ORX76087.1"/>
    <property type="molecule type" value="Genomic_DNA"/>
</dbReference>
<reference evidence="3 4" key="2">
    <citation type="submission" date="2016-08" db="EMBL/GenBank/DDBJ databases">
        <title>Pervasive Adenine N6-methylation of Active Genes in Fungi.</title>
        <authorList>
            <consortium name="DOE Joint Genome Institute"/>
            <person name="Mondo S.J."/>
            <person name="Dannebaum R.O."/>
            <person name="Kuo R.C."/>
            <person name="Labutti K."/>
            <person name="Haridas S."/>
            <person name="Kuo A."/>
            <person name="Salamov A."/>
            <person name="Ahrendt S.R."/>
            <person name="Lipzen A."/>
            <person name="Sullivan W."/>
            <person name="Andreopoulos W.B."/>
            <person name="Clum A."/>
            <person name="Lindquist E."/>
            <person name="Daum C."/>
            <person name="Ramamoorthy G.K."/>
            <person name="Gryganskyi A."/>
            <person name="Culley D."/>
            <person name="Magnuson J.K."/>
            <person name="James T.Y."/>
            <person name="O'Malley M.A."/>
            <person name="Stajich J.E."/>
            <person name="Spatafora J.W."/>
            <person name="Visel A."/>
            <person name="Grigoriev I.V."/>
        </authorList>
    </citation>
    <scope>NUCLEOTIDE SEQUENCE [LARGE SCALE GENOMIC DNA]</scope>
    <source>
        <strain evidence="3 4">S4</strain>
    </source>
</reference>
<evidence type="ECO:0000256" key="2">
    <source>
        <dbReference type="SAM" id="SignalP"/>
    </source>
</evidence>
<name>A0A1Y1WRC8_9FUNG</name>
<gene>
    <name evidence="3" type="ORF">BCR32DRAFT_249028</name>
</gene>
<feature type="signal peptide" evidence="2">
    <location>
        <begin position="1"/>
        <end position="31"/>
    </location>
</feature>
<feature type="region of interest" description="Disordered" evidence="1">
    <location>
        <begin position="44"/>
        <end position="65"/>
    </location>
</feature>
<dbReference type="Proteomes" id="UP000193944">
    <property type="component" value="Unassembled WGS sequence"/>
</dbReference>
<dbReference type="AlphaFoldDB" id="A0A1Y1WRC8"/>
<keyword evidence="2" id="KW-0732">Signal</keyword>
<keyword evidence="4" id="KW-1185">Reference proteome</keyword>
<feature type="chain" id="PRO_5010989663" evidence="2">
    <location>
        <begin position="32"/>
        <end position="108"/>
    </location>
</feature>
<comment type="caution">
    <text evidence="3">The sequence shown here is derived from an EMBL/GenBank/DDBJ whole genome shotgun (WGS) entry which is preliminary data.</text>
</comment>
<reference evidence="3 4" key="1">
    <citation type="submission" date="2016-08" db="EMBL/GenBank/DDBJ databases">
        <title>A Parts List for Fungal Cellulosomes Revealed by Comparative Genomics.</title>
        <authorList>
            <consortium name="DOE Joint Genome Institute"/>
            <person name="Haitjema C.H."/>
            <person name="Gilmore S.P."/>
            <person name="Henske J.K."/>
            <person name="Solomon K.V."/>
            <person name="De Groot R."/>
            <person name="Kuo A."/>
            <person name="Mondo S.J."/>
            <person name="Salamov A.A."/>
            <person name="Labutti K."/>
            <person name="Zhao Z."/>
            <person name="Chiniquy J."/>
            <person name="Barry K."/>
            <person name="Brewer H.M."/>
            <person name="Purvine S.O."/>
            <person name="Wright A.T."/>
            <person name="Boxma B."/>
            <person name="Van Alen T."/>
            <person name="Hackstein J.H."/>
            <person name="Baker S.E."/>
            <person name="Grigoriev I.V."/>
            <person name="O'Malley M.A."/>
        </authorList>
    </citation>
    <scope>NUCLEOTIDE SEQUENCE [LARGE SCALE GENOMIC DNA]</scope>
    <source>
        <strain evidence="3 4">S4</strain>
    </source>
</reference>
<accession>A0A1Y1WRC8</accession>
<organism evidence="3 4">
    <name type="scientific">Anaeromyces robustus</name>
    <dbReference type="NCBI Taxonomy" id="1754192"/>
    <lineage>
        <taxon>Eukaryota</taxon>
        <taxon>Fungi</taxon>
        <taxon>Fungi incertae sedis</taxon>
        <taxon>Chytridiomycota</taxon>
        <taxon>Chytridiomycota incertae sedis</taxon>
        <taxon>Neocallimastigomycetes</taxon>
        <taxon>Neocallimastigales</taxon>
        <taxon>Neocallimastigaceae</taxon>
        <taxon>Anaeromyces</taxon>
    </lineage>
</organism>
<protein>
    <submittedName>
        <fullName evidence="3">Uncharacterized protein</fullName>
    </submittedName>
</protein>
<proteinExistence type="predicted"/>
<evidence type="ECO:0000313" key="3">
    <source>
        <dbReference type="EMBL" id="ORX76087.1"/>
    </source>
</evidence>
<sequence length="108" mass="12223">MIILSGCPKGSKYTLYFFLLIVLGAADLCRCARDGCLFGFPIDNESSSDSNSYTKSNENESTDNEFNTKLNGYIEVIFKILVINIRVSYILNNKNEDLEIDEINNKHI</sequence>
<evidence type="ECO:0000256" key="1">
    <source>
        <dbReference type="SAM" id="MobiDB-lite"/>
    </source>
</evidence>
<evidence type="ECO:0000313" key="4">
    <source>
        <dbReference type="Proteomes" id="UP000193944"/>
    </source>
</evidence>
<feature type="compositionally biased region" description="Low complexity" evidence="1">
    <location>
        <begin position="44"/>
        <end position="56"/>
    </location>
</feature>